<proteinExistence type="predicted"/>
<reference evidence="1" key="1">
    <citation type="submission" date="2018-02" db="EMBL/GenBank/DDBJ databases">
        <title>Rhizophora mucronata_Transcriptome.</title>
        <authorList>
            <person name="Meera S.P."/>
            <person name="Sreeshan A."/>
            <person name="Augustine A."/>
        </authorList>
    </citation>
    <scope>NUCLEOTIDE SEQUENCE</scope>
    <source>
        <tissue evidence="1">Leaf</tissue>
    </source>
</reference>
<protein>
    <submittedName>
        <fullName evidence="1">Uncharacterized protein</fullName>
    </submittedName>
</protein>
<sequence>MLMQALNVSVHNPFSPSLA</sequence>
<dbReference type="AlphaFoldDB" id="A0A2P2NCT0"/>
<organism evidence="1">
    <name type="scientific">Rhizophora mucronata</name>
    <name type="common">Asiatic mangrove</name>
    <dbReference type="NCBI Taxonomy" id="61149"/>
    <lineage>
        <taxon>Eukaryota</taxon>
        <taxon>Viridiplantae</taxon>
        <taxon>Streptophyta</taxon>
        <taxon>Embryophyta</taxon>
        <taxon>Tracheophyta</taxon>
        <taxon>Spermatophyta</taxon>
        <taxon>Magnoliopsida</taxon>
        <taxon>eudicotyledons</taxon>
        <taxon>Gunneridae</taxon>
        <taxon>Pentapetalae</taxon>
        <taxon>rosids</taxon>
        <taxon>fabids</taxon>
        <taxon>Malpighiales</taxon>
        <taxon>Rhizophoraceae</taxon>
        <taxon>Rhizophora</taxon>
    </lineage>
</organism>
<evidence type="ECO:0000313" key="1">
    <source>
        <dbReference type="EMBL" id="MBX40289.1"/>
    </source>
</evidence>
<accession>A0A2P2NCT0</accession>
<name>A0A2P2NCT0_RHIMU</name>
<dbReference type="EMBL" id="GGEC01059805">
    <property type="protein sequence ID" value="MBX40289.1"/>
    <property type="molecule type" value="Transcribed_RNA"/>
</dbReference>